<gene>
    <name evidence="3" type="ORF">VIBNISOn1_30019</name>
</gene>
<protein>
    <submittedName>
        <fullName evidence="3">Chloramphenicol phosphotransferase-like</fullName>
    </submittedName>
</protein>
<feature type="binding site" evidence="2">
    <location>
        <begin position="8"/>
        <end position="15"/>
    </location>
    <ligand>
        <name>ATP</name>
        <dbReference type="ChEBI" id="CHEBI:30616"/>
    </ligand>
</feature>
<dbReference type="Pfam" id="PF07931">
    <property type="entry name" value="CPT"/>
    <property type="match status" value="1"/>
</dbReference>
<accession>A0AAV2VRM1</accession>
<dbReference type="InterPro" id="IPR012853">
    <property type="entry name" value="CPT"/>
</dbReference>
<feature type="active site" evidence="1">
    <location>
        <position position="35"/>
    </location>
</feature>
<evidence type="ECO:0000313" key="3">
    <source>
        <dbReference type="EMBL" id="CCO47329.1"/>
    </source>
</evidence>
<evidence type="ECO:0000313" key="4">
    <source>
        <dbReference type="Proteomes" id="UP000018211"/>
    </source>
</evidence>
<dbReference type="PIRSF" id="PIRSF007531">
    <property type="entry name" value="CPT"/>
    <property type="match status" value="1"/>
</dbReference>
<dbReference type="EMBL" id="CAOF01000120">
    <property type="protein sequence ID" value="CCO47329.1"/>
    <property type="molecule type" value="Genomic_DNA"/>
</dbReference>
<comment type="caution">
    <text evidence="3">The sequence shown here is derived from an EMBL/GenBank/DDBJ whole genome shotgun (WGS) entry which is preliminary data.</text>
</comment>
<sequence length="196" mass="22074">MDVIFLNGPSSSGKSTIAKALQSQLAGYYLHIGIDTFISMMPDKANSLGDETQHADGFYWEKECLEGRDVFRVRKGQYGIQVNDAYRTTVKHLVESGLKVIVDDVADGNEEITLWRDVLKGKDCLFVGVICEESLLEQREKSRGDRKLGSAREQLRRVHKNVEYDMWVDTSKESADTIALKIGAKVEAQISRENRS</sequence>
<dbReference type="AlphaFoldDB" id="A0AAV2VRM1"/>
<dbReference type="InterPro" id="IPR027417">
    <property type="entry name" value="P-loop_NTPase"/>
</dbReference>
<dbReference type="Proteomes" id="UP000018211">
    <property type="component" value="Unassembled WGS sequence"/>
</dbReference>
<name>A0AAV2VRM1_9VIBR</name>
<organism evidence="3 4">
    <name type="scientific">Vibrio nigripulchritudo SOn1</name>
    <dbReference type="NCBI Taxonomy" id="1238450"/>
    <lineage>
        <taxon>Bacteria</taxon>
        <taxon>Pseudomonadati</taxon>
        <taxon>Pseudomonadota</taxon>
        <taxon>Gammaproteobacteria</taxon>
        <taxon>Vibrionales</taxon>
        <taxon>Vibrionaceae</taxon>
        <taxon>Vibrio</taxon>
    </lineage>
</organism>
<dbReference type="GO" id="GO:0016740">
    <property type="term" value="F:transferase activity"/>
    <property type="evidence" value="ECO:0007669"/>
    <property type="project" value="InterPro"/>
</dbReference>
<dbReference type="RefSeq" id="WP_022612172.1">
    <property type="nucleotide sequence ID" value="NZ_LK391965.1"/>
</dbReference>
<reference evidence="3 4" key="1">
    <citation type="journal article" date="2013" name="ISME J.">
        <title>Comparative genomics of pathogenic lineages of Vibrio nigripulchritudo identifies virulence-associated traits.</title>
        <authorList>
            <person name="Goudenege D."/>
            <person name="Labreuche Y."/>
            <person name="Krin E."/>
            <person name="Ansquer D."/>
            <person name="Mangenot S."/>
            <person name="Calteau A."/>
            <person name="Medigue C."/>
            <person name="Mazel D."/>
            <person name="Polz M.F."/>
            <person name="Le Roux F."/>
        </authorList>
    </citation>
    <scope>NUCLEOTIDE SEQUENCE [LARGE SCALE GENOMIC DNA]</scope>
    <source>
        <strain evidence="3 4">SOn1</strain>
    </source>
</reference>
<evidence type="ECO:0000256" key="1">
    <source>
        <dbReference type="PIRSR" id="PIRSR007531-1"/>
    </source>
</evidence>
<dbReference type="Gene3D" id="3.40.50.300">
    <property type="entry name" value="P-loop containing nucleotide triphosphate hydrolases"/>
    <property type="match status" value="1"/>
</dbReference>
<dbReference type="SUPFAM" id="SSF52540">
    <property type="entry name" value="P-loop containing nucleoside triphosphate hydrolases"/>
    <property type="match status" value="1"/>
</dbReference>
<proteinExistence type="predicted"/>
<evidence type="ECO:0000256" key="2">
    <source>
        <dbReference type="PIRSR" id="PIRSR007531-2"/>
    </source>
</evidence>
<dbReference type="GO" id="GO:0005524">
    <property type="term" value="F:ATP binding"/>
    <property type="evidence" value="ECO:0007669"/>
    <property type="project" value="InterPro"/>
</dbReference>